<evidence type="ECO:0000313" key="2">
    <source>
        <dbReference type="Proteomes" id="UP001396334"/>
    </source>
</evidence>
<keyword evidence="2" id="KW-1185">Reference proteome</keyword>
<comment type="caution">
    <text evidence="1">The sequence shown here is derived from an EMBL/GenBank/DDBJ whole genome shotgun (WGS) entry which is preliminary data.</text>
</comment>
<reference evidence="1 2" key="1">
    <citation type="journal article" date="2024" name="G3 (Bethesda)">
        <title>Genome assembly of Hibiscus sabdariffa L. provides insights into metabolisms of medicinal natural products.</title>
        <authorList>
            <person name="Kim T."/>
        </authorList>
    </citation>
    <scope>NUCLEOTIDE SEQUENCE [LARGE SCALE GENOMIC DNA]</scope>
    <source>
        <strain evidence="1">TK-2024</strain>
        <tissue evidence="1">Old leaves</tissue>
    </source>
</reference>
<protein>
    <submittedName>
        <fullName evidence="1">Uncharacterized protein</fullName>
    </submittedName>
</protein>
<dbReference type="Proteomes" id="UP001396334">
    <property type="component" value="Unassembled WGS sequence"/>
</dbReference>
<sequence>MEVEIKCLFCQGGFIEEMSNGTRYGAQDMYFDFHGSDTNLDRELESIMRSSIRSSATILQLLQGICDGMASEEIRPTKLNPLIFHLC</sequence>
<accession>A0ABR1ZBA9</accession>
<evidence type="ECO:0000313" key="1">
    <source>
        <dbReference type="EMBL" id="KAK8477293.1"/>
    </source>
</evidence>
<dbReference type="EMBL" id="JBBPBN010001838">
    <property type="protein sequence ID" value="KAK8477293.1"/>
    <property type="molecule type" value="Genomic_DNA"/>
</dbReference>
<proteinExistence type="predicted"/>
<name>A0ABR1ZBA9_9ROSI</name>
<gene>
    <name evidence="1" type="ORF">V6N11_061942</name>
</gene>
<organism evidence="1 2">
    <name type="scientific">Hibiscus sabdariffa</name>
    <name type="common">roselle</name>
    <dbReference type="NCBI Taxonomy" id="183260"/>
    <lineage>
        <taxon>Eukaryota</taxon>
        <taxon>Viridiplantae</taxon>
        <taxon>Streptophyta</taxon>
        <taxon>Embryophyta</taxon>
        <taxon>Tracheophyta</taxon>
        <taxon>Spermatophyta</taxon>
        <taxon>Magnoliopsida</taxon>
        <taxon>eudicotyledons</taxon>
        <taxon>Gunneridae</taxon>
        <taxon>Pentapetalae</taxon>
        <taxon>rosids</taxon>
        <taxon>malvids</taxon>
        <taxon>Malvales</taxon>
        <taxon>Malvaceae</taxon>
        <taxon>Malvoideae</taxon>
        <taxon>Hibiscus</taxon>
    </lineage>
</organism>